<feature type="compositionally biased region" description="Low complexity" evidence="2">
    <location>
        <begin position="163"/>
        <end position="202"/>
    </location>
</feature>
<feature type="region of interest" description="Disordered" evidence="2">
    <location>
        <begin position="50"/>
        <end position="72"/>
    </location>
</feature>
<reference evidence="4 5" key="1">
    <citation type="journal article" date="2016" name="Proc. Natl. Acad. Sci. U.S.A.">
        <title>Comparative genomics of biotechnologically important yeasts.</title>
        <authorList>
            <person name="Riley R."/>
            <person name="Haridas S."/>
            <person name="Wolfe K.H."/>
            <person name="Lopes M.R."/>
            <person name="Hittinger C.T."/>
            <person name="Goeker M."/>
            <person name="Salamov A.A."/>
            <person name="Wisecaver J.H."/>
            <person name="Long T.M."/>
            <person name="Calvey C.H."/>
            <person name="Aerts A.L."/>
            <person name="Barry K.W."/>
            <person name="Choi C."/>
            <person name="Clum A."/>
            <person name="Coughlan A.Y."/>
            <person name="Deshpande S."/>
            <person name="Douglass A.P."/>
            <person name="Hanson S.J."/>
            <person name="Klenk H.-P."/>
            <person name="LaButti K.M."/>
            <person name="Lapidus A."/>
            <person name="Lindquist E.A."/>
            <person name="Lipzen A.M."/>
            <person name="Meier-Kolthoff J.P."/>
            <person name="Ohm R.A."/>
            <person name="Otillar R.P."/>
            <person name="Pangilinan J.L."/>
            <person name="Peng Y."/>
            <person name="Rokas A."/>
            <person name="Rosa C.A."/>
            <person name="Scheuner C."/>
            <person name="Sibirny A.A."/>
            <person name="Slot J.C."/>
            <person name="Stielow J.B."/>
            <person name="Sun H."/>
            <person name="Kurtzman C.P."/>
            <person name="Blackwell M."/>
            <person name="Grigoriev I.V."/>
            <person name="Jeffries T.W."/>
        </authorList>
    </citation>
    <scope>NUCLEOTIDE SEQUENCE [LARGE SCALE GENOMIC DNA]</scope>
    <source>
        <strain evidence="4 5">DSM 6958</strain>
    </source>
</reference>
<feature type="region of interest" description="Disordered" evidence="2">
    <location>
        <begin position="491"/>
        <end position="548"/>
    </location>
</feature>
<feature type="domain" description="C2H2-type" evidence="3">
    <location>
        <begin position="279"/>
        <end position="312"/>
    </location>
</feature>
<keyword evidence="1" id="KW-0862">Zinc</keyword>
<keyword evidence="5" id="KW-1185">Reference proteome</keyword>
<evidence type="ECO:0000256" key="1">
    <source>
        <dbReference type="PROSITE-ProRule" id="PRU00042"/>
    </source>
</evidence>
<feature type="region of interest" description="Disordered" evidence="2">
    <location>
        <begin position="95"/>
        <end position="209"/>
    </location>
</feature>
<dbReference type="Proteomes" id="UP000095009">
    <property type="component" value="Unassembled WGS sequence"/>
</dbReference>
<dbReference type="PANTHER" id="PTHR24330:SF19">
    <property type="entry name" value="MEDIATOR OF RNA POLYMERASE II TRANSCRIPTION SUBUNIT 29"/>
    <property type="match status" value="1"/>
</dbReference>
<evidence type="ECO:0000313" key="5">
    <source>
        <dbReference type="Proteomes" id="UP000095009"/>
    </source>
</evidence>
<feature type="compositionally biased region" description="Basic and acidic residues" evidence="2">
    <location>
        <begin position="499"/>
        <end position="513"/>
    </location>
</feature>
<dbReference type="OrthoDB" id="4095993at2759"/>
<accession>A0A1E3PKD0</accession>
<feature type="region of interest" description="Disordered" evidence="2">
    <location>
        <begin position="1"/>
        <end position="22"/>
    </location>
</feature>
<dbReference type="PANTHER" id="PTHR24330">
    <property type="entry name" value="HOMEOBOX PROTEIN BARH-LIKE"/>
    <property type="match status" value="1"/>
</dbReference>
<dbReference type="GO" id="GO:0008270">
    <property type="term" value="F:zinc ion binding"/>
    <property type="evidence" value="ECO:0007669"/>
    <property type="project" value="UniProtKB-KW"/>
</dbReference>
<keyword evidence="1" id="KW-0479">Metal-binding</keyword>
<name>A0A1E3PKD0_9ASCO</name>
<feature type="compositionally biased region" description="Low complexity" evidence="2">
    <location>
        <begin position="95"/>
        <end position="109"/>
    </location>
</feature>
<feature type="compositionally biased region" description="Polar residues" evidence="2">
    <location>
        <begin position="1"/>
        <end position="19"/>
    </location>
</feature>
<dbReference type="InterPro" id="IPR052145">
    <property type="entry name" value="Mediator/Homeobox_domain"/>
</dbReference>
<feature type="compositionally biased region" description="Basic residues" evidence="2">
    <location>
        <begin position="54"/>
        <end position="66"/>
    </location>
</feature>
<gene>
    <name evidence="4" type="ORF">NADFUDRAFT_51162</name>
</gene>
<dbReference type="AlphaFoldDB" id="A0A1E3PKD0"/>
<evidence type="ECO:0000313" key="4">
    <source>
        <dbReference type="EMBL" id="ODQ65883.1"/>
    </source>
</evidence>
<protein>
    <recommendedName>
        <fullName evidence="3">C2H2-type domain-containing protein</fullName>
    </recommendedName>
</protein>
<organism evidence="4 5">
    <name type="scientific">Nadsonia fulvescens var. elongata DSM 6958</name>
    <dbReference type="NCBI Taxonomy" id="857566"/>
    <lineage>
        <taxon>Eukaryota</taxon>
        <taxon>Fungi</taxon>
        <taxon>Dikarya</taxon>
        <taxon>Ascomycota</taxon>
        <taxon>Saccharomycotina</taxon>
        <taxon>Dipodascomycetes</taxon>
        <taxon>Dipodascales</taxon>
        <taxon>Dipodascales incertae sedis</taxon>
        <taxon>Nadsonia</taxon>
    </lineage>
</organism>
<dbReference type="InterPro" id="IPR013087">
    <property type="entry name" value="Znf_C2H2_type"/>
</dbReference>
<keyword evidence="1" id="KW-0863">Zinc-finger</keyword>
<feature type="compositionally biased region" description="Low complexity" evidence="2">
    <location>
        <begin position="117"/>
        <end position="148"/>
    </location>
</feature>
<dbReference type="EMBL" id="KV454409">
    <property type="protein sequence ID" value="ODQ65883.1"/>
    <property type="molecule type" value="Genomic_DNA"/>
</dbReference>
<sequence length="628" mass="70999">MYSEESSTKNTQHPSTPSSADAALDAGLHSALTANLASLSSEVVPNQHQVLQHQIHHHQPHNHHHFVGVSSHHDLDSIDPAISIDPTNDADAVAAVAAAAHQQHQQQQERQQRAHQQHQQQLHQQHHQQQQAQHVHQQQIRQQAHNQQLPLVHSHAQVHHSPVHPGHQQHQQQQTQQTHQQQHQQQQQQVHQQQQSHQQQLHQQHEQHGHILQNHIPYEQPPPGTIHVSSDGTKNLAENLPEIVQLNSGDQHIIDNNSNVKSELESNLAVLPTGADPKKMCQFCGKIFSHPGSLGRHLDMKRGSRLHPAEQVDLIRGDVKRRGDVVEIRARRAKRAKVYNARLDVKERARLRRKQKDRHYKASVEANKKFIGRLGMPSLPTHPTFAYMVLYFLPPNQWPHDPPTAQTYSDLELSLGNLNNADMYQRYYEFLNVAFETWQQISKQQRQDIWLREIRRAAEESLGNLSLFELASRDFWLLNEEKRLVNETMDCDENGNYDSMHDTGSDSLHRSGMDDDDDDENDNSNRVSNKGAMRNSNDSRGQDPKLNQVGTEHIGQAITNREEEEAVSVAAAAVAAVAVNALQGGNGTLKHKKDSIDENASESLGSSVANVNTKDGMHLSHNIDVQLL</sequence>
<evidence type="ECO:0000259" key="3">
    <source>
        <dbReference type="PROSITE" id="PS50157"/>
    </source>
</evidence>
<dbReference type="STRING" id="857566.A0A1E3PKD0"/>
<proteinExistence type="predicted"/>
<evidence type="ECO:0000256" key="2">
    <source>
        <dbReference type="SAM" id="MobiDB-lite"/>
    </source>
</evidence>
<dbReference type="PROSITE" id="PS50157">
    <property type="entry name" value="ZINC_FINGER_C2H2_2"/>
    <property type="match status" value="1"/>
</dbReference>